<keyword evidence="4" id="KW-1185">Reference proteome</keyword>
<name>A0A1M7U292_9BRAD</name>
<dbReference type="Proteomes" id="UP000184096">
    <property type="component" value="Chromosome I"/>
</dbReference>
<evidence type="ECO:0000313" key="3">
    <source>
        <dbReference type="EMBL" id="SHN77096.1"/>
    </source>
</evidence>
<dbReference type="InterPro" id="IPR009739">
    <property type="entry name" value="LprI-like_N"/>
</dbReference>
<evidence type="ECO:0000256" key="1">
    <source>
        <dbReference type="SAM" id="SignalP"/>
    </source>
</evidence>
<evidence type="ECO:0000259" key="2">
    <source>
        <dbReference type="Pfam" id="PF07007"/>
    </source>
</evidence>
<keyword evidence="1" id="KW-0732">Signal</keyword>
<feature type="chain" id="PRO_5012003179" description="Lysozyme inhibitor LprI-like N-terminal domain-containing protein" evidence="1">
    <location>
        <begin position="22"/>
        <end position="370"/>
    </location>
</feature>
<organism evidence="3 4">
    <name type="scientific">Bradyrhizobium erythrophlei</name>
    <dbReference type="NCBI Taxonomy" id="1437360"/>
    <lineage>
        <taxon>Bacteria</taxon>
        <taxon>Pseudomonadati</taxon>
        <taxon>Pseudomonadota</taxon>
        <taxon>Alphaproteobacteria</taxon>
        <taxon>Hyphomicrobiales</taxon>
        <taxon>Nitrobacteraceae</taxon>
        <taxon>Bradyrhizobium</taxon>
    </lineage>
</organism>
<proteinExistence type="predicted"/>
<dbReference type="AlphaFoldDB" id="A0A1M7U292"/>
<feature type="signal peptide" evidence="1">
    <location>
        <begin position="1"/>
        <end position="21"/>
    </location>
</feature>
<protein>
    <recommendedName>
        <fullName evidence="2">Lysozyme inhibitor LprI-like N-terminal domain-containing protein</fullName>
    </recommendedName>
</protein>
<evidence type="ECO:0000313" key="4">
    <source>
        <dbReference type="Proteomes" id="UP000184096"/>
    </source>
</evidence>
<dbReference type="EMBL" id="LT670849">
    <property type="protein sequence ID" value="SHN77096.1"/>
    <property type="molecule type" value="Genomic_DNA"/>
</dbReference>
<dbReference type="RefSeq" id="WP_072819259.1">
    <property type="nucleotide sequence ID" value="NZ_LT670849.1"/>
</dbReference>
<reference evidence="4" key="1">
    <citation type="submission" date="2016-11" db="EMBL/GenBank/DDBJ databases">
        <authorList>
            <person name="Varghese N."/>
            <person name="Submissions S."/>
        </authorList>
    </citation>
    <scope>NUCLEOTIDE SEQUENCE [LARGE SCALE GENOMIC DNA]</scope>
    <source>
        <strain evidence="4">GAS401</strain>
    </source>
</reference>
<dbReference type="OrthoDB" id="7950358at2"/>
<dbReference type="Pfam" id="PF07007">
    <property type="entry name" value="LprI"/>
    <property type="match status" value="1"/>
</dbReference>
<accession>A0A1M7U292</accession>
<gene>
    <name evidence="3" type="ORF">SAMN05444170_3371</name>
</gene>
<feature type="domain" description="Lysozyme inhibitor LprI-like N-terminal" evidence="2">
    <location>
        <begin position="140"/>
        <end position="218"/>
    </location>
</feature>
<sequence>MRALALAIVTIGIGLAPPAHADNADAGRPITDILPLFAKNQCEAIKAPADQLFCGDPALNAAGVKLNGAISERLNRIPNRRLAIEENAEWIRDRNSSCGILGQQPLKREDIKPVKNCLLKETEERIDILADPNFDCLAVNTTAGLLICSDPTLALAKAELNEKVMGVITKLKDNEARDAFDEYERWTRERDRKCGLANKENVPLRELSPSETCLSDYFAGKTAEVTAAKGDAKRLFGKQLMSPAPNADAVDLCVAQIHASGACGNFLAVNRVLEIDGKQTGDSAEVVSSIEMVVVSPFTACSPIASNCTGTCWDLKSGKPKSTPGSREQFRVGYRLRIEKSFAFQKNGSGWRCNATTIPPVEVGIALSGP</sequence>